<dbReference type="InterPro" id="IPR020845">
    <property type="entry name" value="AMP-binding_CS"/>
</dbReference>
<dbReference type="InterPro" id="IPR045851">
    <property type="entry name" value="AMP-bd_C_sf"/>
</dbReference>
<dbReference type="AlphaFoldDB" id="A0A381ZLP7"/>
<dbReference type="InterPro" id="IPR000873">
    <property type="entry name" value="AMP-dep_synth/lig_dom"/>
</dbReference>
<organism evidence="5">
    <name type="scientific">marine metagenome</name>
    <dbReference type="NCBI Taxonomy" id="408172"/>
    <lineage>
        <taxon>unclassified sequences</taxon>
        <taxon>metagenomes</taxon>
        <taxon>ecological metagenomes</taxon>
    </lineage>
</organism>
<dbReference type="PANTHER" id="PTHR43201:SF5">
    <property type="entry name" value="MEDIUM-CHAIN ACYL-COA LIGASE ACSF2, MITOCHONDRIAL"/>
    <property type="match status" value="1"/>
</dbReference>
<dbReference type="GO" id="GO:0006631">
    <property type="term" value="P:fatty acid metabolic process"/>
    <property type="evidence" value="ECO:0007669"/>
    <property type="project" value="TreeGrafter"/>
</dbReference>
<protein>
    <recommendedName>
        <fullName evidence="6">AMP-dependent synthetase/ligase domain-containing protein</fullName>
    </recommendedName>
</protein>
<dbReference type="InterPro" id="IPR042099">
    <property type="entry name" value="ANL_N_sf"/>
</dbReference>
<evidence type="ECO:0000259" key="3">
    <source>
        <dbReference type="Pfam" id="PF00501"/>
    </source>
</evidence>
<feature type="domain" description="AMP-binding enzyme C-terminal" evidence="4">
    <location>
        <begin position="409"/>
        <end position="484"/>
    </location>
</feature>
<feature type="domain" description="AMP-dependent synthetase/ligase" evidence="3">
    <location>
        <begin position="10"/>
        <end position="359"/>
    </location>
</feature>
<dbReference type="SUPFAM" id="SSF56801">
    <property type="entry name" value="Acetyl-CoA synthetase-like"/>
    <property type="match status" value="1"/>
</dbReference>
<reference evidence="5" key="1">
    <citation type="submission" date="2018-05" db="EMBL/GenBank/DDBJ databases">
        <authorList>
            <person name="Lanie J.A."/>
            <person name="Ng W.-L."/>
            <person name="Kazmierczak K.M."/>
            <person name="Andrzejewski T.M."/>
            <person name="Davidsen T.M."/>
            <person name="Wayne K.J."/>
            <person name="Tettelin H."/>
            <person name="Glass J.I."/>
            <person name="Rusch D."/>
            <person name="Podicherti R."/>
            <person name="Tsui H.-C.T."/>
            <person name="Winkler M.E."/>
        </authorList>
    </citation>
    <scope>NUCLEOTIDE SEQUENCE</scope>
</reference>
<evidence type="ECO:0000313" key="5">
    <source>
        <dbReference type="EMBL" id="SVA90180.1"/>
    </source>
</evidence>
<dbReference type="PROSITE" id="PS00455">
    <property type="entry name" value="AMP_BINDING"/>
    <property type="match status" value="1"/>
</dbReference>
<gene>
    <name evidence="5" type="ORF">METZ01_LOCUS143034</name>
</gene>
<dbReference type="Gene3D" id="3.40.50.12780">
    <property type="entry name" value="N-terminal domain of ligase-like"/>
    <property type="match status" value="1"/>
</dbReference>
<dbReference type="InterPro" id="IPR025110">
    <property type="entry name" value="AMP-bd_C"/>
</dbReference>
<comment type="similarity">
    <text evidence="1">Belongs to the ATP-dependent AMP-binding enzyme family.</text>
</comment>
<proteinExistence type="inferred from homology"/>
<evidence type="ECO:0000259" key="4">
    <source>
        <dbReference type="Pfam" id="PF13193"/>
    </source>
</evidence>
<dbReference type="EMBL" id="UINC01021816">
    <property type="protein sequence ID" value="SVA90180.1"/>
    <property type="molecule type" value="Genomic_DNA"/>
</dbReference>
<evidence type="ECO:0000256" key="1">
    <source>
        <dbReference type="ARBA" id="ARBA00006432"/>
    </source>
</evidence>
<sequence length="500" mass="54443">MMKNLANQFTTTVTQNREKTAIFWGDQEYTFGKAHALAGGLARRLKDEFGLQPGDRVGLWLKNCPEFVFSLFGILLAEGVVVSINNFLTPDEVGYILGDSQAKVLISEASMAEGTALLKSQLDGLAVIDVEELGQADGSQAPELPPAGQAGEDLSLIIYTSGTTGKPKGAMLSNNNLLRNVEAVMDELELTPEDRMACLLPMFHSFSMTVCVLLPMTQGLSIVAVRSLHPPKNIIAEIMQHQATVLPAIPQLYRALANSQLPQNLPLRVCCSGAAPLPLEVLKAFNENVGIPLLEGYGLSETSPVACFNPLHGEKKPGSVGLPIKGVEFQIWNDAGEVLPIGEQGEICIKGHNVMMGYWNNPEATEEAIKGDWFLSGDIGYLDEDGYLYITDRKKDMLLVNGINVYPRELEEVIYQFDGIKEAAVIGVNDPRKGDLVVACVAPNEGADIDDSMLLGFLKDKLAAYKLPRKVMQMEALPRNATGKILKTKLREIAAKQYGR</sequence>
<dbReference type="GO" id="GO:0031956">
    <property type="term" value="F:medium-chain fatty acid-CoA ligase activity"/>
    <property type="evidence" value="ECO:0007669"/>
    <property type="project" value="TreeGrafter"/>
</dbReference>
<dbReference type="Gene3D" id="3.30.300.30">
    <property type="match status" value="1"/>
</dbReference>
<dbReference type="PANTHER" id="PTHR43201">
    <property type="entry name" value="ACYL-COA SYNTHETASE"/>
    <property type="match status" value="1"/>
</dbReference>
<evidence type="ECO:0000256" key="2">
    <source>
        <dbReference type="ARBA" id="ARBA00022598"/>
    </source>
</evidence>
<keyword evidence="2" id="KW-0436">Ligase</keyword>
<dbReference type="Pfam" id="PF13193">
    <property type="entry name" value="AMP-binding_C"/>
    <property type="match status" value="1"/>
</dbReference>
<evidence type="ECO:0008006" key="6">
    <source>
        <dbReference type="Google" id="ProtNLM"/>
    </source>
</evidence>
<dbReference type="Pfam" id="PF00501">
    <property type="entry name" value="AMP-binding"/>
    <property type="match status" value="1"/>
</dbReference>
<name>A0A381ZLP7_9ZZZZ</name>
<accession>A0A381ZLP7</accession>
<dbReference type="CDD" id="cd05936">
    <property type="entry name" value="FC-FACS_FadD_like"/>
    <property type="match status" value="1"/>
</dbReference>